<dbReference type="STRING" id="927083.DB32_007854"/>
<proteinExistence type="predicted"/>
<dbReference type="PANTHER" id="PTHR30600:SF4">
    <property type="entry name" value="CYTOCHROME C DOMAIN-CONTAINING PROTEIN"/>
    <property type="match status" value="1"/>
</dbReference>
<sequence length="369" mass="39489">MGIALAAACGDEPPALPEIAAAPIERVVEDPSDAPLAGLSEEELVRFEDGDARFELPFREAQGLGPLYIHRACTSCHEDDARGPGAVRRIVRRGADAPALPWGDVVRPRMTAGASVPVMAPAHPAIGEAVRLAPAVFARGLIEAIPDAAIEANARRGTGGRVARLRDGRIGRFGHKARTATLDEFVADALLGDMGLTSPVRPEELPGPEGIRDDAKPGVDVSDEEIALLADYVRLLAMPRREARDGTVFEEIGCATCHLPSMRTRDDHPVRALRDVDAAIYSDLLLHDMGDGLADGIEEGAASGREWRTAPLVGVRHLRGLMHDGRARTVREAIDAHASEGSEANEVVARWRALGEDEQRALITFVEAL</sequence>
<dbReference type="InterPro" id="IPR036909">
    <property type="entry name" value="Cyt_c-like_dom_sf"/>
</dbReference>
<evidence type="ECO:0000256" key="3">
    <source>
        <dbReference type="ARBA" id="ARBA00023004"/>
    </source>
</evidence>
<dbReference type="KEGG" id="samy:DB32_007854"/>
<feature type="domain" description="Cytochrome c" evidence="6">
    <location>
        <begin position="45"/>
        <end position="237"/>
    </location>
</feature>
<evidence type="ECO:0000256" key="2">
    <source>
        <dbReference type="ARBA" id="ARBA00022723"/>
    </source>
</evidence>
<dbReference type="EMBL" id="CP011125">
    <property type="protein sequence ID" value="AKF10705.1"/>
    <property type="molecule type" value="Genomic_DNA"/>
</dbReference>
<dbReference type="AlphaFoldDB" id="A0A0F6W9C0"/>
<reference evidence="7 8" key="1">
    <citation type="submission" date="2015-03" db="EMBL/GenBank/DDBJ databases">
        <title>Genome assembly of Sandaracinus amylolyticus DSM 53668.</title>
        <authorList>
            <person name="Sharma G."/>
            <person name="Subramanian S."/>
        </authorList>
    </citation>
    <scope>NUCLEOTIDE SEQUENCE [LARGE SCALE GENOMIC DNA]</scope>
    <source>
        <strain evidence="7 8">DSM 53668</strain>
    </source>
</reference>
<dbReference type="GO" id="GO:0004130">
    <property type="term" value="F:cytochrome-c peroxidase activity"/>
    <property type="evidence" value="ECO:0007669"/>
    <property type="project" value="TreeGrafter"/>
</dbReference>
<organism evidence="7 8">
    <name type="scientific">Sandaracinus amylolyticus</name>
    <dbReference type="NCBI Taxonomy" id="927083"/>
    <lineage>
        <taxon>Bacteria</taxon>
        <taxon>Pseudomonadati</taxon>
        <taxon>Myxococcota</taxon>
        <taxon>Polyangia</taxon>
        <taxon>Polyangiales</taxon>
        <taxon>Sandaracinaceae</taxon>
        <taxon>Sandaracinus</taxon>
    </lineage>
</organism>
<dbReference type="Pfam" id="PF06537">
    <property type="entry name" value="DHOR"/>
    <property type="match status" value="2"/>
</dbReference>
<keyword evidence="8" id="KW-1185">Reference proteome</keyword>
<dbReference type="SUPFAM" id="SSF46626">
    <property type="entry name" value="Cytochrome c"/>
    <property type="match status" value="1"/>
</dbReference>
<keyword evidence="3 4" id="KW-0408">Iron</keyword>
<dbReference type="PROSITE" id="PS51007">
    <property type="entry name" value="CYTC"/>
    <property type="match status" value="1"/>
</dbReference>
<protein>
    <submittedName>
        <fullName evidence="7">Putative thiol oxidoreductase</fullName>
    </submittedName>
</protein>
<dbReference type="GO" id="GO:0020037">
    <property type="term" value="F:heme binding"/>
    <property type="evidence" value="ECO:0007669"/>
    <property type="project" value="InterPro"/>
</dbReference>
<evidence type="ECO:0000256" key="1">
    <source>
        <dbReference type="ARBA" id="ARBA00022617"/>
    </source>
</evidence>
<dbReference type="InterPro" id="IPR051395">
    <property type="entry name" value="Cytochrome_c_Peroxidase/MauG"/>
</dbReference>
<name>A0A0F6W9C0_9BACT</name>
<evidence type="ECO:0000256" key="5">
    <source>
        <dbReference type="SAM" id="MobiDB-lite"/>
    </source>
</evidence>
<evidence type="ECO:0000256" key="4">
    <source>
        <dbReference type="PROSITE-ProRule" id="PRU00433"/>
    </source>
</evidence>
<dbReference type="InterPro" id="IPR010538">
    <property type="entry name" value="DHOR"/>
</dbReference>
<dbReference type="GO" id="GO:0009055">
    <property type="term" value="F:electron transfer activity"/>
    <property type="evidence" value="ECO:0007669"/>
    <property type="project" value="InterPro"/>
</dbReference>
<dbReference type="GO" id="GO:0046872">
    <property type="term" value="F:metal ion binding"/>
    <property type="evidence" value="ECO:0007669"/>
    <property type="project" value="UniProtKB-KW"/>
</dbReference>
<dbReference type="InterPro" id="IPR009056">
    <property type="entry name" value="Cyt_c-like_dom"/>
</dbReference>
<dbReference type="Proteomes" id="UP000034883">
    <property type="component" value="Chromosome"/>
</dbReference>
<feature type="region of interest" description="Disordered" evidence="5">
    <location>
        <begin position="197"/>
        <end position="217"/>
    </location>
</feature>
<keyword evidence="2 4" id="KW-0479">Metal-binding</keyword>
<dbReference type="Gene3D" id="1.10.760.10">
    <property type="entry name" value="Cytochrome c-like domain"/>
    <property type="match status" value="1"/>
</dbReference>
<evidence type="ECO:0000313" key="7">
    <source>
        <dbReference type="EMBL" id="AKF10705.1"/>
    </source>
</evidence>
<gene>
    <name evidence="7" type="ORF">DB32_007854</name>
</gene>
<evidence type="ECO:0000313" key="8">
    <source>
        <dbReference type="Proteomes" id="UP000034883"/>
    </source>
</evidence>
<evidence type="ECO:0000259" key="6">
    <source>
        <dbReference type="PROSITE" id="PS51007"/>
    </source>
</evidence>
<accession>A0A0F6W9C0</accession>
<dbReference type="PANTHER" id="PTHR30600">
    <property type="entry name" value="CYTOCHROME C PEROXIDASE-RELATED"/>
    <property type="match status" value="1"/>
</dbReference>
<keyword evidence="1 4" id="KW-0349">Heme</keyword>